<dbReference type="KEGG" id="hlt:I7X12_08635"/>
<proteinExistence type="inferred from homology"/>
<evidence type="ECO:0000259" key="9">
    <source>
        <dbReference type="Pfam" id="PF17042"/>
    </source>
</evidence>
<keyword evidence="6" id="KW-0119">Carbohydrate metabolism</keyword>
<keyword evidence="2" id="KW-0808">Transferase</keyword>
<evidence type="ECO:0000259" key="8">
    <source>
        <dbReference type="Pfam" id="PF07005"/>
    </source>
</evidence>
<evidence type="ECO:0000256" key="1">
    <source>
        <dbReference type="ARBA" id="ARBA00005715"/>
    </source>
</evidence>
<keyword evidence="4 10" id="KW-0418">Kinase</keyword>
<comment type="similarity">
    <text evidence="1">Belongs to the four-carbon acid sugar kinase family.</text>
</comment>
<name>A0A7U3WAL0_9EURY</name>
<dbReference type="Gene3D" id="3.40.50.10840">
    <property type="entry name" value="Putative sugar-binding, N-terminal domain"/>
    <property type="match status" value="1"/>
</dbReference>
<dbReference type="InterPro" id="IPR042213">
    <property type="entry name" value="NBD_C_sf"/>
</dbReference>
<sequence length="417" mass="41135">MRNALVVADDLTGAMDTGHGFAERGRGVRVRRSVDTDGADRGPDADVLVVDTDGRDADPETAATAVARAVETEPADLVYKKVDSTLRGNVVAEVDAALAATGADLAVVAPAFPATGRTTEDGRHLVDGTPLADAGYGVGESDLGEYFAASESPVVRLDIATVEAGPAAVAERLTDGAAGRRPTLVVCDARTDEHLGAIAAGAASLETAPLYVGSGGLAAQVAVPGEAGAPSGVSVDPRRSGVLGVVGSVNERTLDQLAAVDDEAVVALDPAAAVGDPAAAGRAAAESLSALLDWRGRAVLTAATGREDVAAAERAAERLNGAVAAADRVAGALAAAARATVDASPPAGLVLTGGDVAGAVLDALAAEEIRLSGESVAAGVPEGRVATGPAAGTRVVTKAGGFGTERAILNCLDAVGR</sequence>
<accession>A0A7U3WAL0</accession>
<dbReference type="Pfam" id="PF07005">
    <property type="entry name" value="SBD_N"/>
    <property type="match status" value="1"/>
</dbReference>
<evidence type="ECO:0000313" key="11">
    <source>
        <dbReference type="Proteomes" id="UP000595001"/>
    </source>
</evidence>
<dbReference type="GeneID" id="60588554"/>
<evidence type="ECO:0000256" key="6">
    <source>
        <dbReference type="ARBA" id="ARBA00023277"/>
    </source>
</evidence>
<keyword evidence="3" id="KW-0547">Nucleotide-binding</keyword>
<evidence type="ECO:0000256" key="4">
    <source>
        <dbReference type="ARBA" id="ARBA00022777"/>
    </source>
</evidence>
<feature type="domain" description="Four-carbon acid sugar kinase N-terminal" evidence="8">
    <location>
        <begin position="5"/>
        <end position="220"/>
    </location>
</feature>
<evidence type="ECO:0000313" key="10">
    <source>
        <dbReference type="EMBL" id="QPV64655.1"/>
    </source>
</evidence>
<organism evidence="10 11">
    <name type="scientific">Halosimplex litoreum</name>
    <dbReference type="NCBI Taxonomy" id="1198301"/>
    <lineage>
        <taxon>Archaea</taxon>
        <taxon>Methanobacteriati</taxon>
        <taxon>Methanobacteriota</taxon>
        <taxon>Stenosarchaea group</taxon>
        <taxon>Halobacteria</taxon>
        <taxon>Halobacteriales</taxon>
        <taxon>Haloarculaceae</taxon>
        <taxon>Halosimplex</taxon>
    </lineage>
</organism>
<dbReference type="Gene3D" id="3.40.980.20">
    <property type="entry name" value="Four-carbon acid sugar kinase, nucleotide binding domain"/>
    <property type="match status" value="1"/>
</dbReference>
<dbReference type="InterPro" id="IPR010737">
    <property type="entry name" value="4-carb_acid_sugar_kinase_N"/>
</dbReference>
<dbReference type="OrthoDB" id="242658at2157"/>
<dbReference type="EMBL" id="CP065856">
    <property type="protein sequence ID" value="QPV64655.1"/>
    <property type="molecule type" value="Genomic_DNA"/>
</dbReference>
<feature type="region of interest" description="Disordered" evidence="7">
    <location>
        <begin position="31"/>
        <end position="58"/>
    </location>
</feature>
<dbReference type="SUPFAM" id="SSF142764">
    <property type="entry name" value="YgbK-like"/>
    <property type="match status" value="1"/>
</dbReference>
<dbReference type="GO" id="GO:0016301">
    <property type="term" value="F:kinase activity"/>
    <property type="evidence" value="ECO:0007669"/>
    <property type="project" value="UniProtKB-KW"/>
</dbReference>
<evidence type="ECO:0000256" key="2">
    <source>
        <dbReference type="ARBA" id="ARBA00022679"/>
    </source>
</evidence>
<evidence type="ECO:0000256" key="5">
    <source>
        <dbReference type="ARBA" id="ARBA00022840"/>
    </source>
</evidence>
<keyword evidence="5" id="KW-0067">ATP-binding</keyword>
<dbReference type="AlphaFoldDB" id="A0A7U3WAL0"/>
<dbReference type="Pfam" id="PF17042">
    <property type="entry name" value="NBD_C"/>
    <property type="match status" value="1"/>
</dbReference>
<dbReference type="InterPro" id="IPR037051">
    <property type="entry name" value="4-carb_acid_sugar_kinase_N_sf"/>
</dbReference>
<feature type="domain" description="Four-carbon acid sugar kinase nucleotide binding" evidence="9">
    <location>
        <begin position="243"/>
        <end position="407"/>
    </location>
</feature>
<dbReference type="GO" id="GO:0005524">
    <property type="term" value="F:ATP binding"/>
    <property type="evidence" value="ECO:0007669"/>
    <property type="project" value="UniProtKB-KW"/>
</dbReference>
<reference evidence="10 11" key="1">
    <citation type="submission" date="2020-12" db="EMBL/GenBank/DDBJ databases">
        <title>Halosimplex halophilum sp. nov. and Halosimplex salinum sp. nov., two new members of the genus Halosimplex.</title>
        <authorList>
            <person name="Cui H.L."/>
        </authorList>
    </citation>
    <scope>NUCLEOTIDE SEQUENCE [LARGE SCALE GENOMIC DNA]</scope>
    <source>
        <strain evidence="10 11">YGH94</strain>
    </source>
</reference>
<dbReference type="RefSeq" id="WP_198063420.1">
    <property type="nucleotide sequence ID" value="NZ_CP065856.1"/>
</dbReference>
<feature type="compositionally biased region" description="Basic and acidic residues" evidence="7">
    <location>
        <begin position="31"/>
        <end position="44"/>
    </location>
</feature>
<evidence type="ECO:0000256" key="3">
    <source>
        <dbReference type="ARBA" id="ARBA00022741"/>
    </source>
</evidence>
<evidence type="ECO:0000256" key="7">
    <source>
        <dbReference type="SAM" id="MobiDB-lite"/>
    </source>
</evidence>
<keyword evidence="11" id="KW-1185">Reference proteome</keyword>
<dbReference type="Proteomes" id="UP000595001">
    <property type="component" value="Chromosome"/>
</dbReference>
<gene>
    <name evidence="10" type="ORF">I7X12_08635</name>
</gene>
<dbReference type="InterPro" id="IPR031475">
    <property type="entry name" value="NBD_C"/>
</dbReference>
<protein>
    <submittedName>
        <fullName evidence="10">Four-carbon acid sugar kinase family protein</fullName>
    </submittedName>
</protein>